<feature type="domain" description="Methyltransferase" evidence="1">
    <location>
        <begin position="42"/>
        <end position="135"/>
    </location>
</feature>
<name>A0A2T6B620_9RHOB</name>
<dbReference type="EMBL" id="QBKP01000003">
    <property type="protein sequence ID" value="PTX51516.1"/>
    <property type="molecule type" value="Genomic_DNA"/>
</dbReference>
<organism evidence="2 3">
    <name type="scientific">Gemmobacter caeni</name>
    <dbReference type="NCBI Taxonomy" id="589035"/>
    <lineage>
        <taxon>Bacteria</taxon>
        <taxon>Pseudomonadati</taxon>
        <taxon>Pseudomonadota</taxon>
        <taxon>Alphaproteobacteria</taxon>
        <taxon>Rhodobacterales</taxon>
        <taxon>Paracoccaceae</taxon>
        <taxon>Gemmobacter</taxon>
    </lineage>
</organism>
<dbReference type="GO" id="GO:0008168">
    <property type="term" value="F:methyltransferase activity"/>
    <property type="evidence" value="ECO:0007669"/>
    <property type="project" value="UniProtKB-KW"/>
</dbReference>
<dbReference type="PANTHER" id="PTHR42912:SF92">
    <property type="entry name" value="METHYLTRANSFERASE DOMAIN-CONTAINING PROTEIN"/>
    <property type="match status" value="1"/>
</dbReference>
<dbReference type="CDD" id="cd02440">
    <property type="entry name" value="AdoMet_MTases"/>
    <property type="match status" value="1"/>
</dbReference>
<dbReference type="Pfam" id="PF13649">
    <property type="entry name" value="Methyltransf_25"/>
    <property type="match status" value="1"/>
</dbReference>
<dbReference type="Gene3D" id="3.40.50.150">
    <property type="entry name" value="Vaccinia Virus protein VP39"/>
    <property type="match status" value="1"/>
</dbReference>
<keyword evidence="2" id="KW-0808">Transferase</keyword>
<keyword evidence="2" id="KW-0489">Methyltransferase</keyword>
<dbReference type="InterPro" id="IPR050508">
    <property type="entry name" value="Methyltransf_Superfamily"/>
</dbReference>
<comment type="caution">
    <text evidence="2">The sequence shown here is derived from an EMBL/GenBank/DDBJ whole genome shotgun (WGS) entry which is preliminary data.</text>
</comment>
<dbReference type="RefSeq" id="WP_199750643.1">
    <property type="nucleotide sequence ID" value="NZ_QBKP01000003.1"/>
</dbReference>
<accession>A0A2T6B620</accession>
<reference evidence="2 3" key="1">
    <citation type="submission" date="2018-04" db="EMBL/GenBank/DDBJ databases">
        <title>Genomic Encyclopedia of Archaeal and Bacterial Type Strains, Phase II (KMG-II): from individual species to whole genera.</title>
        <authorList>
            <person name="Goeker M."/>
        </authorList>
    </citation>
    <scope>NUCLEOTIDE SEQUENCE [LARGE SCALE GENOMIC DNA]</scope>
    <source>
        <strain evidence="2 3">DSM 21823</strain>
    </source>
</reference>
<dbReference type="SUPFAM" id="SSF53335">
    <property type="entry name" value="S-adenosyl-L-methionine-dependent methyltransferases"/>
    <property type="match status" value="1"/>
</dbReference>
<gene>
    <name evidence="2" type="ORF">C8N34_10317</name>
</gene>
<dbReference type="GO" id="GO:0032259">
    <property type="term" value="P:methylation"/>
    <property type="evidence" value="ECO:0007669"/>
    <property type="project" value="UniProtKB-KW"/>
</dbReference>
<dbReference type="InterPro" id="IPR029063">
    <property type="entry name" value="SAM-dependent_MTases_sf"/>
</dbReference>
<dbReference type="InterPro" id="IPR041698">
    <property type="entry name" value="Methyltransf_25"/>
</dbReference>
<protein>
    <submittedName>
        <fullName evidence="2">Methyltransferase family protein</fullName>
    </submittedName>
</protein>
<dbReference type="Proteomes" id="UP000244224">
    <property type="component" value="Unassembled WGS sequence"/>
</dbReference>
<proteinExistence type="predicted"/>
<sequence>MALTGPEALYHDPAFTRFYDHENGWAADSAACLRLARGCDSVLDLGCGTGMVAAAIAESVPRVVGVDPAEAMLEVARSRPGGDRVHWVQGDARKLDLGESFDLVILTGHAFQVFLTAEDRAAVLGGIARHLRPGGRFLFDSRNPVCEGWRDWVPERSESRFTHPQAGDVRVWNDVSHDAATGIVTYWTFYQPEGQPAQRAECRIAFAPQAEIAAQIAAAGLEVDEWWGDWAGTPWHATAPEIIPLGRRA</sequence>
<evidence type="ECO:0000259" key="1">
    <source>
        <dbReference type="Pfam" id="PF13649"/>
    </source>
</evidence>
<dbReference type="AlphaFoldDB" id="A0A2T6B620"/>
<evidence type="ECO:0000313" key="3">
    <source>
        <dbReference type="Proteomes" id="UP000244224"/>
    </source>
</evidence>
<keyword evidence="3" id="KW-1185">Reference proteome</keyword>
<dbReference type="PANTHER" id="PTHR42912">
    <property type="entry name" value="METHYLTRANSFERASE"/>
    <property type="match status" value="1"/>
</dbReference>
<evidence type="ECO:0000313" key="2">
    <source>
        <dbReference type="EMBL" id="PTX51516.1"/>
    </source>
</evidence>